<sequence length="117" mass="13049">MESPSQSVGNGSSNVPSVPSQLSMIHTAKDLKRAEIQGENVPVSDEQLIKAIDRAIKASQGSETELDFSVHKETKQIMVKVLEKETGKVIREIPQEKMLDFVAKLWEMAGIMIDERR</sequence>
<protein>
    <submittedName>
        <fullName evidence="2">Flagellar protein FlaG</fullName>
    </submittedName>
</protein>
<keyword evidence="2" id="KW-0966">Cell projection</keyword>
<feature type="region of interest" description="Disordered" evidence="1">
    <location>
        <begin position="1"/>
        <end position="23"/>
    </location>
</feature>
<dbReference type="PANTHER" id="PTHR37166">
    <property type="entry name" value="PROTEIN FLAG"/>
    <property type="match status" value="1"/>
</dbReference>
<accession>A0ABV5W8I9</accession>
<dbReference type="SUPFAM" id="SSF160214">
    <property type="entry name" value="FlaG-like"/>
    <property type="match status" value="1"/>
</dbReference>
<name>A0ABV5W8I9_9BACL</name>
<organism evidence="2 3">
    <name type="scientific">Paenibacillus hodogayensis</name>
    <dbReference type="NCBI Taxonomy" id="279208"/>
    <lineage>
        <taxon>Bacteria</taxon>
        <taxon>Bacillati</taxon>
        <taxon>Bacillota</taxon>
        <taxon>Bacilli</taxon>
        <taxon>Bacillales</taxon>
        <taxon>Paenibacillaceae</taxon>
        <taxon>Paenibacillus</taxon>
    </lineage>
</organism>
<gene>
    <name evidence="2" type="ORF">ACFFNY_33335</name>
</gene>
<dbReference type="InterPro" id="IPR035924">
    <property type="entry name" value="FlaG-like_sf"/>
</dbReference>
<feature type="compositionally biased region" description="Low complexity" evidence="1">
    <location>
        <begin position="1"/>
        <end position="21"/>
    </location>
</feature>
<dbReference type="Gene3D" id="3.30.160.170">
    <property type="entry name" value="FlaG-like"/>
    <property type="match status" value="1"/>
</dbReference>
<keyword evidence="2" id="KW-0282">Flagellum</keyword>
<comment type="caution">
    <text evidence="2">The sequence shown here is derived from an EMBL/GenBank/DDBJ whole genome shotgun (WGS) entry which is preliminary data.</text>
</comment>
<evidence type="ECO:0000313" key="3">
    <source>
        <dbReference type="Proteomes" id="UP001589619"/>
    </source>
</evidence>
<dbReference type="PANTHER" id="PTHR37166:SF1">
    <property type="entry name" value="PROTEIN FLAG"/>
    <property type="match status" value="1"/>
</dbReference>
<dbReference type="Proteomes" id="UP001589619">
    <property type="component" value="Unassembled WGS sequence"/>
</dbReference>
<keyword evidence="2" id="KW-0969">Cilium</keyword>
<keyword evidence="3" id="KW-1185">Reference proteome</keyword>
<reference evidence="2 3" key="1">
    <citation type="submission" date="2024-09" db="EMBL/GenBank/DDBJ databases">
        <authorList>
            <person name="Sun Q."/>
            <person name="Mori K."/>
        </authorList>
    </citation>
    <scope>NUCLEOTIDE SEQUENCE [LARGE SCALE GENOMIC DNA]</scope>
    <source>
        <strain evidence="2 3">JCM 12520</strain>
    </source>
</reference>
<dbReference type="EMBL" id="JBHMAG010000024">
    <property type="protein sequence ID" value="MFB9756486.1"/>
    <property type="molecule type" value="Genomic_DNA"/>
</dbReference>
<dbReference type="Pfam" id="PF03646">
    <property type="entry name" value="FlaG"/>
    <property type="match status" value="1"/>
</dbReference>
<dbReference type="InterPro" id="IPR005186">
    <property type="entry name" value="FlaG"/>
</dbReference>
<evidence type="ECO:0000256" key="1">
    <source>
        <dbReference type="SAM" id="MobiDB-lite"/>
    </source>
</evidence>
<proteinExistence type="predicted"/>
<evidence type="ECO:0000313" key="2">
    <source>
        <dbReference type="EMBL" id="MFB9756486.1"/>
    </source>
</evidence>
<dbReference type="RefSeq" id="WP_344916431.1">
    <property type="nucleotide sequence ID" value="NZ_BAAAYO010000020.1"/>
</dbReference>